<keyword evidence="1" id="KW-0732">Signal</keyword>
<evidence type="ECO:0000313" key="3">
    <source>
        <dbReference type="Proteomes" id="UP000829354"/>
    </source>
</evidence>
<dbReference type="AlphaFoldDB" id="A0AAE9JFJ2"/>
<gene>
    <name evidence="2" type="ORF">L5515_010767</name>
</gene>
<keyword evidence="3" id="KW-1185">Reference proteome</keyword>
<feature type="chain" id="PRO_5041995251" evidence="1">
    <location>
        <begin position="18"/>
        <end position="66"/>
    </location>
</feature>
<accession>A0AAE9JFJ2</accession>
<dbReference type="EMBL" id="CP092623">
    <property type="protein sequence ID" value="UMM27498.1"/>
    <property type="molecule type" value="Genomic_DNA"/>
</dbReference>
<feature type="signal peptide" evidence="1">
    <location>
        <begin position="1"/>
        <end position="17"/>
    </location>
</feature>
<proteinExistence type="predicted"/>
<protein>
    <submittedName>
        <fullName evidence="2">Uncharacterized protein</fullName>
    </submittedName>
</protein>
<dbReference type="Proteomes" id="UP000829354">
    <property type="component" value="Chromosome IV"/>
</dbReference>
<evidence type="ECO:0000256" key="1">
    <source>
        <dbReference type="SAM" id="SignalP"/>
    </source>
</evidence>
<reference evidence="2 3" key="1">
    <citation type="submission" date="2022-04" db="EMBL/GenBank/DDBJ databases">
        <title>Chromosome-level reference genomes for two strains of Caenorhabditis briggsae: an improved platform for comparative genomics.</title>
        <authorList>
            <person name="Stevens L."/>
            <person name="Andersen E."/>
        </authorList>
    </citation>
    <scope>NUCLEOTIDE SEQUENCE [LARGE SCALE GENOMIC DNA]</scope>
    <source>
        <strain evidence="2">VX34</strain>
        <tissue evidence="2">Whole-organism</tissue>
    </source>
</reference>
<sequence length="66" mass="7797">MKFLLFFMLILLSVSLALMDSNVQPDYIKNRKNLVARSERIHVTTHRPGDFRPFTGKKTTLKNWFN</sequence>
<organism evidence="2 3">
    <name type="scientific">Caenorhabditis briggsae</name>
    <dbReference type="NCBI Taxonomy" id="6238"/>
    <lineage>
        <taxon>Eukaryota</taxon>
        <taxon>Metazoa</taxon>
        <taxon>Ecdysozoa</taxon>
        <taxon>Nematoda</taxon>
        <taxon>Chromadorea</taxon>
        <taxon>Rhabditida</taxon>
        <taxon>Rhabditina</taxon>
        <taxon>Rhabditomorpha</taxon>
        <taxon>Rhabditoidea</taxon>
        <taxon>Rhabditidae</taxon>
        <taxon>Peloderinae</taxon>
        <taxon>Caenorhabditis</taxon>
    </lineage>
</organism>
<evidence type="ECO:0000313" key="2">
    <source>
        <dbReference type="EMBL" id="UMM27498.1"/>
    </source>
</evidence>
<name>A0AAE9JFJ2_CAEBR</name>